<dbReference type="GO" id="GO:0005634">
    <property type="term" value="C:nucleus"/>
    <property type="evidence" value="ECO:0007669"/>
    <property type="project" value="EnsemblPlants"/>
</dbReference>
<sequence>MEKAGNHATESEIHDVRENTQHSDESEKQLHNSTETATAKPESESSQISLNQVMEAVDDFIQLISSAAAEKDPLREIPPAVEPFPETVDSLVSKMESSGLGRDETEDSAFIDAVNRISKSVTRLRELRLDSTPVSSWLNRASSVQHRAVSLLDEEFRHLLDRSRETKNSDGNNGNHNNQKPPPSNSTHESDRCALQDNDPSQEEESFPDFPPESISTLKKIAGAMISAGYEAECCMSYEMSRRHAFKEELSEVGFEGINVEDVQRIAWESLEGEIASWISIVRRCSAVLFPGELSLCNTIFPDHDHAPIRKRLFTGLVSAVTIRFLDFSGAVVLTKRSSEKLFKFLDMYETLRDLIPAVENTDSDLIQEIKLAQTRLGEAAVTIFGELENSIKSDNGRTPVPSGAVHPLTRFTMNYLKYACEYKDTLDQVFQHYEKSQSDQTETKPEPETKRSQREDDEEYKTSAFARQMIRVMELLDANLEIKSKLYRDPSLRSIFLMNNGRYILQKIKGSTEIRDLMGQSWTRKRSTELRQYHKSYQRETWGKVLQCMNQEGLQVNGKVSKPVLKERFKIFNNLFDEIHKTQSTWIVSDEQMQSELRVSIAALVIPAYRSFFGRYKQHLDSGKQTDKYVKYQPEDIESFIDDLFDGNPTSMARKRN</sequence>
<dbReference type="SUPFAM" id="SSF74788">
    <property type="entry name" value="Cullin repeat-like"/>
    <property type="match status" value="1"/>
</dbReference>
<dbReference type="eggNOG" id="KOG2344">
    <property type="taxonomic scope" value="Eukaryota"/>
</dbReference>
<dbReference type="GO" id="GO:0090406">
    <property type="term" value="C:pollen tube"/>
    <property type="evidence" value="ECO:0007669"/>
    <property type="project" value="EnsemblPlants"/>
</dbReference>
<feature type="domain" description="Exocyst complex subunit Exo70 C-terminal" evidence="5">
    <location>
        <begin position="277"/>
        <end position="644"/>
    </location>
</feature>
<evidence type="ECO:0000256" key="3">
    <source>
        <dbReference type="RuleBase" id="RU365026"/>
    </source>
</evidence>
<dbReference type="Gramene" id="ESQ41256">
    <property type="protein sequence ID" value="ESQ41256"/>
    <property type="gene ID" value="EUTSA_v10012910mg"/>
</dbReference>
<evidence type="ECO:0000313" key="6">
    <source>
        <dbReference type="EMBL" id="ESQ41256.1"/>
    </source>
</evidence>
<dbReference type="AlphaFoldDB" id="V4N6N4"/>
<dbReference type="InterPro" id="IPR004140">
    <property type="entry name" value="Exo70"/>
</dbReference>
<dbReference type="PANTHER" id="PTHR12542">
    <property type="entry name" value="EXOCYST COMPLEX PROTEIN EXO70"/>
    <property type="match status" value="1"/>
</dbReference>
<dbReference type="GO" id="GO:0015031">
    <property type="term" value="P:protein transport"/>
    <property type="evidence" value="ECO:0007669"/>
    <property type="project" value="UniProtKB-KW"/>
</dbReference>
<dbReference type="InterPro" id="IPR016159">
    <property type="entry name" value="Cullin_repeat-like_dom_sf"/>
</dbReference>
<evidence type="ECO:0000313" key="7">
    <source>
        <dbReference type="Proteomes" id="UP000030689"/>
    </source>
</evidence>
<feature type="compositionally biased region" description="Basic and acidic residues" evidence="4">
    <location>
        <begin position="434"/>
        <end position="455"/>
    </location>
</feature>
<dbReference type="Proteomes" id="UP000030689">
    <property type="component" value="Unassembled WGS sequence"/>
</dbReference>
<keyword evidence="2 3" id="KW-0813">Transport</keyword>
<feature type="region of interest" description="Disordered" evidence="4">
    <location>
        <begin position="434"/>
        <end position="462"/>
    </location>
</feature>
<protein>
    <recommendedName>
        <fullName evidence="3">Exocyst subunit Exo70 family protein</fullName>
    </recommendedName>
</protein>
<comment type="function">
    <text evidence="3">Component of the exocyst complex.</text>
</comment>
<dbReference type="STRING" id="72664.V4N6N4"/>
<reference evidence="6 7" key="1">
    <citation type="journal article" date="2013" name="Front. Plant Sci.">
        <title>The Reference Genome of the Halophytic Plant Eutrema salsugineum.</title>
        <authorList>
            <person name="Yang R."/>
            <person name="Jarvis D.E."/>
            <person name="Chen H."/>
            <person name="Beilstein M.A."/>
            <person name="Grimwood J."/>
            <person name="Jenkins J."/>
            <person name="Shu S."/>
            <person name="Prochnik S."/>
            <person name="Xin M."/>
            <person name="Ma C."/>
            <person name="Schmutz J."/>
            <person name="Wing R.A."/>
            <person name="Mitchell-Olds T."/>
            <person name="Schumaker K.S."/>
            <person name="Wang X."/>
        </authorList>
    </citation>
    <scope>NUCLEOTIDE SEQUENCE [LARGE SCALE GENOMIC DNA]</scope>
</reference>
<dbReference type="GO" id="GO:0000145">
    <property type="term" value="C:exocyst"/>
    <property type="evidence" value="ECO:0007669"/>
    <property type="project" value="InterPro"/>
</dbReference>
<feature type="region of interest" description="Disordered" evidence="4">
    <location>
        <begin position="164"/>
        <end position="212"/>
    </location>
</feature>
<dbReference type="GO" id="GO:0006887">
    <property type="term" value="P:exocytosis"/>
    <property type="evidence" value="ECO:0007669"/>
    <property type="project" value="UniProtKB-KW"/>
</dbReference>
<accession>V4N6N4</accession>
<organism evidence="6 7">
    <name type="scientific">Eutrema salsugineum</name>
    <name type="common">Saltwater cress</name>
    <name type="synonym">Sisymbrium salsugineum</name>
    <dbReference type="NCBI Taxonomy" id="72664"/>
    <lineage>
        <taxon>Eukaryota</taxon>
        <taxon>Viridiplantae</taxon>
        <taxon>Streptophyta</taxon>
        <taxon>Embryophyta</taxon>
        <taxon>Tracheophyta</taxon>
        <taxon>Spermatophyta</taxon>
        <taxon>Magnoliopsida</taxon>
        <taxon>eudicotyledons</taxon>
        <taxon>Gunneridae</taxon>
        <taxon>Pentapetalae</taxon>
        <taxon>rosids</taxon>
        <taxon>malvids</taxon>
        <taxon>Brassicales</taxon>
        <taxon>Brassicaceae</taxon>
        <taxon>Eutremeae</taxon>
        <taxon>Eutrema</taxon>
    </lineage>
</organism>
<keyword evidence="7" id="KW-1185">Reference proteome</keyword>
<dbReference type="Gene3D" id="1.20.1280.170">
    <property type="entry name" value="Exocyst complex component Exo70"/>
    <property type="match status" value="1"/>
</dbReference>
<dbReference type="OMA" id="ENECCMV"/>
<evidence type="ECO:0000256" key="2">
    <source>
        <dbReference type="ARBA" id="ARBA00022448"/>
    </source>
</evidence>
<keyword evidence="3" id="KW-0653">Protein transport</keyword>
<feature type="region of interest" description="Disordered" evidence="4">
    <location>
        <begin position="1"/>
        <end position="51"/>
    </location>
</feature>
<dbReference type="InterPro" id="IPR046364">
    <property type="entry name" value="Exo70_C"/>
</dbReference>
<keyword evidence="3" id="KW-0268">Exocytosis</keyword>
<dbReference type="GO" id="GO:2000280">
    <property type="term" value="P:regulation of root development"/>
    <property type="evidence" value="ECO:0007669"/>
    <property type="project" value="EnsemblPlants"/>
</dbReference>
<dbReference type="Pfam" id="PF20669">
    <property type="entry name" value="Exo70_N"/>
    <property type="match status" value="1"/>
</dbReference>
<gene>
    <name evidence="6" type="ORF">EUTSA_v10012910mg</name>
</gene>
<dbReference type="FunFam" id="1.20.1280.170:FF:000003">
    <property type="entry name" value="Exocyst subunit Exo70 family protein"/>
    <property type="match status" value="1"/>
</dbReference>
<dbReference type="EMBL" id="KI517464">
    <property type="protein sequence ID" value="ESQ41256.1"/>
    <property type="molecule type" value="Genomic_DNA"/>
</dbReference>
<dbReference type="GO" id="GO:0080092">
    <property type="term" value="P:regulation of pollen tube growth"/>
    <property type="evidence" value="ECO:0007669"/>
    <property type="project" value="EnsemblPlants"/>
</dbReference>
<feature type="compositionally biased region" description="Low complexity" evidence="4">
    <location>
        <begin position="169"/>
        <end position="178"/>
    </location>
</feature>
<dbReference type="PANTHER" id="PTHR12542:SF127">
    <property type="entry name" value="EXOCYST COMPLEX COMPONENT EXO70C1"/>
    <property type="match status" value="1"/>
</dbReference>
<evidence type="ECO:0000259" key="5">
    <source>
        <dbReference type="Pfam" id="PF03081"/>
    </source>
</evidence>
<feature type="compositionally biased region" description="Basic and acidic residues" evidence="4">
    <location>
        <begin position="1"/>
        <end position="30"/>
    </location>
</feature>
<evidence type="ECO:0000256" key="4">
    <source>
        <dbReference type="SAM" id="MobiDB-lite"/>
    </source>
</evidence>
<comment type="similarity">
    <text evidence="1 3">Belongs to the EXO70 family.</text>
</comment>
<name>V4N6N4_EUTSA</name>
<proteinExistence type="inferred from homology"/>
<dbReference type="OrthoDB" id="1922221at2759"/>
<evidence type="ECO:0000256" key="1">
    <source>
        <dbReference type="ARBA" id="ARBA00006756"/>
    </source>
</evidence>
<dbReference type="Pfam" id="PF03081">
    <property type="entry name" value="Exo70_C"/>
    <property type="match status" value="1"/>
</dbReference>
<dbReference type="GO" id="GO:0005546">
    <property type="term" value="F:phosphatidylinositol-4,5-bisphosphate binding"/>
    <property type="evidence" value="ECO:0007669"/>
    <property type="project" value="InterPro"/>
</dbReference>
<dbReference type="KEGG" id="eus:EUTSA_v10012910mg"/>